<dbReference type="EMBL" id="JAGTTL010002358">
    <property type="protein sequence ID" value="KAK6271612.1"/>
    <property type="molecule type" value="Genomic_DNA"/>
</dbReference>
<name>A0AAN8KER6_9TELE</name>
<feature type="compositionally biased region" description="Basic residues" evidence="1">
    <location>
        <begin position="33"/>
        <end position="42"/>
    </location>
</feature>
<evidence type="ECO:0000313" key="2">
    <source>
        <dbReference type="EMBL" id="KAK6271612.1"/>
    </source>
</evidence>
<feature type="region of interest" description="Disordered" evidence="1">
    <location>
        <begin position="1"/>
        <end position="84"/>
    </location>
</feature>
<sequence>HLSVGTAPASWSTQQPKVAPPPPLLKGKLLRSVWRRRRRKPRTYPPSALWPQPRRCQMRDWSQTSRASAWTPAVTKTRAKIKES</sequence>
<evidence type="ECO:0000313" key="3">
    <source>
        <dbReference type="Proteomes" id="UP001356427"/>
    </source>
</evidence>
<protein>
    <submittedName>
        <fullName evidence="2">Uncharacterized protein</fullName>
    </submittedName>
</protein>
<dbReference type="AlphaFoldDB" id="A0AAN8KER6"/>
<accession>A0AAN8KER6</accession>
<keyword evidence="3" id="KW-1185">Reference proteome</keyword>
<gene>
    <name evidence="2" type="ORF">J4Q44_G00393010</name>
</gene>
<dbReference type="Proteomes" id="UP001356427">
    <property type="component" value="Unassembled WGS sequence"/>
</dbReference>
<reference evidence="2 3" key="1">
    <citation type="submission" date="2021-04" db="EMBL/GenBank/DDBJ databases">
        <authorList>
            <person name="De Guttry C."/>
            <person name="Zahm M."/>
            <person name="Klopp C."/>
            <person name="Cabau C."/>
            <person name="Louis A."/>
            <person name="Berthelot C."/>
            <person name="Parey E."/>
            <person name="Roest Crollius H."/>
            <person name="Montfort J."/>
            <person name="Robinson-Rechavi M."/>
            <person name="Bucao C."/>
            <person name="Bouchez O."/>
            <person name="Gislard M."/>
            <person name="Lluch J."/>
            <person name="Milhes M."/>
            <person name="Lampietro C."/>
            <person name="Lopez Roques C."/>
            <person name="Donnadieu C."/>
            <person name="Braasch I."/>
            <person name="Desvignes T."/>
            <person name="Postlethwait J."/>
            <person name="Bobe J."/>
            <person name="Wedekind C."/>
            <person name="Guiguen Y."/>
        </authorList>
    </citation>
    <scope>NUCLEOTIDE SEQUENCE [LARGE SCALE GENOMIC DNA]</scope>
    <source>
        <strain evidence="2">Cs_M1</strain>
        <tissue evidence="2">Blood</tissue>
    </source>
</reference>
<evidence type="ECO:0000256" key="1">
    <source>
        <dbReference type="SAM" id="MobiDB-lite"/>
    </source>
</evidence>
<feature type="non-terminal residue" evidence="2">
    <location>
        <position position="1"/>
    </location>
</feature>
<proteinExistence type="predicted"/>
<organism evidence="2 3">
    <name type="scientific">Coregonus suidteri</name>
    <dbReference type="NCBI Taxonomy" id="861788"/>
    <lineage>
        <taxon>Eukaryota</taxon>
        <taxon>Metazoa</taxon>
        <taxon>Chordata</taxon>
        <taxon>Craniata</taxon>
        <taxon>Vertebrata</taxon>
        <taxon>Euteleostomi</taxon>
        <taxon>Actinopterygii</taxon>
        <taxon>Neopterygii</taxon>
        <taxon>Teleostei</taxon>
        <taxon>Protacanthopterygii</taxon>
        <taxon>Salmoniformes</taxon>
        <taxon>Salmonidae</taxon>
        <taxon>Coregoninae</taxon>
        <taxon>Coregonus</taxon>
    </lineage>
</organism>
<comment type="caution">
    <text evidence="2">The sequence shown here is derived from an EMBL/GenBank/DDBJ whole genome shotgun (WGS) entry which is preliminary data.</text>
</comment>